<feature type="non-terminal residue" evidence="3">
    <location>
        <position position="1"/>
    </location>
</feature>
<accession>A0A1Y2I1H1</accession>
<keyword evidence="2" id="KW-0812">Transmembrane</keyword>
<keyword evidence="2" id="KW-0472">Membrane</keyword>
<name>A0A1Y2I1H1_9FUNG</name>
<keyword evidence="4" id="KW-1185">Reference proteome</keyword>
<dbReference type="AlphaFoldDB" id="A0A1Y2I1H1"/>
<dbReference type="Proteomes" id="UP000193411">
    <property type="component" value="Unassembled WGS sequence"/>
</dbReference>
<keyword evidence="2" id="KW-1133">Transmembrane helix</keyword>
<comment type="caution">
    <text evidence="3">The sequence shown here is derived from an EMBL/GenBank/DDBJ whole genome shotgun (WGS) entry which is preliminary data.</text>
</comment>
<evidence type="ECO:0000313" key="3">
    <source>
        <dbReference type="EMBL" id="ORZ39252.1"/>
    </source>
</evidence>
<feature type="region of interest" description="Disordered" evidence="1">
    <location>
        <begin position="1"/>
        <end position="39"/>
    </location>
</feature>
<dbReference type="EMBL" id="MCFL01000006">
    <property type="protein sequence ID" value="ORZ39252.1"/>
    <property type="molecule type" value="Genomic_DNA"/>
</dbReference>
<proteinExistence type="predicted"/>
<protein>
    <submittedName>
        <fullName evidence="3">Uncharacterized protein</fullName>
    </submittedName>
</protein>
<feature type="compositionally biased region" description="Polar residues" evidence="1">
    <location>
        <begin position="1"/>
        <end position="15"/>
    </location>
</feature>
<evidence type="ECO:0000256" key="2">
    <source>
        <dbReference type="SAM" id="Phobius"/>
    </source>
</evidence>
<reference evidence="3 4" key="1">
    <citation type="submission" date="2016-07" db="EMBL/GenBank/DDBJ databases">
        <title>Pervasive Adenine N6-methylation of Active Genes in Fungi.</title>
        <authorList>
            <consortium name="DOE Joint Genome Institute"/>
            <person name="Mondo S.J."/>
            <person name="Dannebaum R.O."/>
            <person name="Kuo R.C."/>
            <person name="Labutti K."/>
            <person name="Haridas S."/>
            <person name="Kuo A."/>
            <person name="Salamov A."/>
            <person name="Ahrendt S.R."/>
            <person name="Lipzen A."/>
            <person name="Sullivan W."/>
            <person name="Andreopoulos W.B."/>
            <person name="Clum A."/>
            <person name="Lindquist E."/>
            <person name="Daum C."/>
            <person name="Ramamoorthy G.K."/>
            <person name="Gryganskyi A."/>
            <person name="Culley D."/>
            <person name="Magnuson J.K."/>
            <person name="James T.Y."/>
            <person name="O'Malley M.A."/>
            <person name="Stajich J.E."/>
            <person name="Spatafora J.W."/>
            <person name="Visel A."/>
            <person name="Grigoriev I.V."/>
        </authorList>
    </citation>
    <scope>NUCLEOTIDE SEQUENCE [LARGE SCALE GENOMIC DNA]</scope>
    <source>
        <strain evidence="3 4">PL171</strain>
    </source>
</reference>
<evidence type="ECO:0000256" key="1">
    <source>
        <dbReference type="SAM" id="MobiDB-lite"/>
    </source>
</evidence>
<sequence length="66" mass="6979">AQAISMSGSTSTQLSVPLVKIHRDSNGKGAASGSRRNGFPKRTGFRETVLLSTAFVATAFFGMWST</sequence>
<gene>
    <name evidence="3" type="ORF">BCR44DRAFT_1427521</name>
</gene>
<organism evidence="3 4">
    <name type="scientific">Catenaria anguillulae PL171</name>
    <dbReference type="NCBI Taxonomy" id="765915"/>
    <lineage>
        <taxon>Eukaryota</taxon>
        <taxon>Fungi</taxon>
        <taxon>Fungi incertae sedis</taxon>
        <taxon>Blastocladiomycota</taxon>
        <taxon>Blastocladiomycetes</taxon>
        <taxon>Blastocladiales</taxon>
        <taxon>Catenariaceae</taxon>
        <taxon>Catenaria</taxon>
    </lineage>
</organism>
<feature type="transmembrane region" description="Helical" evidence="2">
    <location>
        <begin position="44"/>
        <end position="64"/>
    </location>
</feature>
<evidence type="ECO:0000313" key="4">
    <source>
        <dbReference type="Proteomes" id="UP000193411"/>
    </source>
</evidence>